<feature type="compositionally biased region" description="Basic and acidic residues" evidence="1">
    <location>
        <begin position="68"/>
        <end position="80"/>
    </location>
</feature>
<evidence type="ECO:0000256" key="1">
    <source>
        <dbReference type="SAM" id="MobiDB-lite"/>
    </source>
</evidence>
<feature type="region of interest" description="Disordered" evidence="1">
    <location>
        <begin position="1"/>
        <end position="97"/>
    </location>
</feature>
<feature type="compositionally biased region" description="Basic and acidic residues" evidence="1">
    <location>
        <begin position="14"/>
        <end position="25"/>
    </location>
</feature>
<dbReference type="AlphaFoldDB" id="A0AA40F6G2"/>
<reference evidence="2" key="1">
    <citation type="submission" date="2023-06" db="EMBL/GenBank/DDBJ databases">
        <title>Genome-scale phylogeny and comparative genomics of the fungal order Sordariales.</title>
        <authorList>
            <consortium name="Lawrence Berkeley National Laboratory"/>
            <person name="Hensen N."/>
            <person name="Bonometti L."/>
            <person name="Westerberg I."/>
            <person name="Brannstrom I.O."/>
            <person name="Guillou S."/>
            <person name="Cros-Aarteil S."/>
            <person name="Calhoun S."/>
            <person name="Haridas S."/>
            <person name="Kuo A."/>
            <person name="Mondo S."/>
            <person name="Pangilinan J."/>
            <person name="Riley R."/>
            <person name="LaButti K."/>
            <person name="Andreopoulos B."/>
            <person name="Lipzen A."/>
            <person name="Chen C."/>
            <person name="Yanf M."/>
            <person name="Daum C."/>
            <person name="Ng V."/>
            <person name="Clum A."/>
            <person name="Steindorff A."/>
            <person name="Ohm R."/>
            <person name="Martin F."/>
            <person name="Silar P."/>
            <person name="Natvig D."/>
            <person name="Lalanne C."/>
            <person name="Gautier V."/>
            <person name="Ament-velasquez S.L."/>
            <person name="Kruys A."/>
            <person name="Hutchinson M.I."/>
            <person name="Powell A.J."/>
            <person name="Barry K."/>
            <person name="Miller A.N."/>
            <person name="Grigoriev I.V."/>
            <person name="Debuchy R."/>
            <person name="Gladieux P."/>
            <person name="Thoren M.H."/>
            <person name="Johannesson H."/>
        </authorList>
    </citation>
    <scope>NUCLEOTIDE SEQUENCE</scope>
    <source>
        <strain evidence="2">SMH3187-1</strain>
    </source>
</reference>
<feature type="compositionally biased region" description="Polar residues" evidence="1">
    <location>
        <begin position="1"/>
        <end position="10"/>
    </location>
</feature>
<dbReference type="EMBL" id="JAUKUD010000002">
    <property type="protein sequence ID" value="KAK0752050.1"/>
    <property type="molecule type" value="Genomic_DNA"/>
</dbReference>
<protein>
    <submittedName>
        <fullName evidence="2">Uncharacterized protein</fullName>
    </submittedName>
</protein>
<keyword evidence="3" id="KW-1185">Reference proteome</keyword>
<dbReference type="Proteomes" id="UP001172155">
    <property type="component" value="Unassembled WGS sequence"/>
</dbReference>
<proteinExistence type="predicted"/>
<gene>
    <name evidence="2" type="ORF">B0T18DRAFT_426597</name>
</gene>
<comment type="caution">
    <text evidence="2">The sequence shown here is derived from an EMBL/GenBank/DDBJ whole genome shotgun (WGS) entry which is preliminary data.</text>
</comment>
<accession>A0AA40F6G2</accession>
<evidence type="ECO:0000313" key="3">
    <source>
        <dbReference type="Proteomes" id="UP001172155"/>
    </source>
</evidence>
<organism evidence="2 3">
    <name type="scientific">Schizothecium vesticola</name>
    <dbReference type="NCBI Taxonomy" id="314040"/>
    <lineage>
        <taxon>Eukaryota</taxon>
        <taxon>Fungi</taxon>
        <taxon>Dikarya</taxon>
        <taxon>Ascomycota</taxon>
        <taxon>Pezizomycotina</taxon>
        <taxon>Sordariomycetes</taxon>
        <taxon>Sordariomycetidae</taxon>
        <taxon>Sordariales</taxon>
        <taxon>Schizotheciaceae</taxon>
        <taxon>Schizothecium</taxon>
    </lineage>
</organism>
<evidence type="ECO:0000313" key="2">
    <source>
        <dbReference type="EMBL" id="KAK0752050.1"/>
    </source>
</evidence>
<name>A0AA40F6G2_9PEZI</name>
<sequence>MSTPQATGSPSEPIDYKAQLDDLATKPRQPPQSTEGQEDNNKPEGTGAVIVDKVSQIIPAVKKVLGRGGDEAQQQRDTAPDKPPSGPPDRPAHDPHIAEFLRDQHKSIEITSVEE</sequence>